<dbReference type="AlphaFoldDB" id="A0A2V1DIB7"/>
<proteinExistence type="predicted"/>
<feature type="compositionally biased region" description="Basic and acidic residues" evidence="1">
    <location>
        <begin position="398"/>
        <end position="410"/>
    </location>
</feature>
<dbReference type="Gene3D" id="6.20.250.70">
    <property type="match status" value="1"/>
</dbReference>
<gene>
    <name evidence="2" type="ORF">DM02DRAFT_567511</name>
</gene>
<dbReference type="Proteomes" id="UP000244855">
    <property type="component" value="Unassembled WGS sequence"/>
</dbReference>
<sequence>MSKPRKTPIPLPGSAPKKAAIPPPKSTLSQEFVGSSDDSSSETEARPQKKTPVQIAVHRPKGGEKAKENKKPKKGKEEPAKSSAKSKPSPKKPAPTKITAEEDGTTTSSSSEESEDEPETDIRKAQTREKAKEKKKAASTSSSDVSSDSSDESEEEAPPKAAPVQSQTTPTNTHNVDLVAARPYVPPKDFVPASTNRAASSPSTAVLDNLQGKQIWHITAPANISLKDLKQLAMEQATEGEAILKHKNASYGFLDVAKEDSGSQEVIVPRQNGYKAASSRISHTFHLREIVDLPSSVQADLNTGSEAAASITQSTIRAPPRQVKGLKMRFFPSGVTNQTPVTLGSSDDEEDDRPAPTAGLGVPNGIHLPVRSEKRKHGDLHEDERVESPAKKHKKHRTPEELKKREEKRAKKEKKRAKAKS</sequence>
<dbReference type="PANTHER" id="PTHR28155:SF1">
    <property type="entry name" value="DNA-DIRECTED RNA POLYMERASE I SUBUNIT RPA34.5-DOMAIN-CONTAINING PROTEIN"/>
    <property type="match status" value="1"/>
</dbReference>
<dbReference type="InterPro" id="IPR013240">
    <property type="entry name" value="DNA-dir_RNA_pol1_su_RPA34"/>
</dbReference>
<feature type="compositionally biased region" description="Polar residues" evidence="1">
    <location>
        <begin position="334"/>
        <end position="345"/>
    </location>
</feature>
<dbReference type="GO" id="GO:0006360">
    <property type="term" value="P:transcription by RNA polymerase I"/>
    <property type="evidence" value="ECO:0007669"/>
    <property type="project" value="InterPro"/>
</dbReference>
<feature type="compositionally biased region" description="Basic and acidic residues" evidence="1">
    <location>
        <begin position="61"/>
        <end position="80"/>
    </location>
</feature>
<feature type="compositionally biased region" description="Low complexity" evidence="1">
    <location>
        <begin position="138"/>
        <end position="148"/>
    </location>
</feature>
<dbReference type="PANTHER" id="PTHR28155">
    <property type="entry name" value="ACR243WP"/>
    <property type="match status" value="1"/>
</dbReference>
<dbReference type="EMBL" id="KZ805430">
    <property type="protein sequence ID" value="PVH97685.1"/>
    <property type="molecule type" value="Genomic_DNA"/>
</dbReference>
<evidence type="ECO:0000313" key="2">
    <source>
        <dbReference type="EMBL" id="PVH97685.1"/>
    </source>
</evidence>
<feature type="compositionally biased region" description="Polar residues" evidence="1">
    <location>
        <begin position="164"/>
        <end position="175"/>
    </location>
</feature>
<evidence type="ECO:0000313" key="3">
    <source>
        <dbReference type="Proteomes" id="UP000244855"/>
    </source>
</evidence>
<feature type="region of interest" description="Disordered" evidence="1">
    <location>
        <begin position="330"/>
        <end position="421"/>
    </location>
</feature>
<organism evidence="2 3">
    <name type="scientific">Periconia macrospinosa</name>
    <dbReference type="NCBI Taxonomy" id="97972"/>
    <lineage>
        <taxon>Eukaryota</taxon>
        <taxon>Fungi</taxon>
        <taxon>Dikarya</taxon>
        <taxon>Ascomycota</taxon>
        <taxon>Pezizomycotina</taxon>
        <taxon>Dothideomycetes</taxon>
        <taxon>Pleosporomycetidae</taxon>
        <taxon>Pleosporales</taxon>
        <taxon>Massarineae</taxon>
        <taxon>Periconiaceae</taxon>
        <taxon>Periconia</taxon>
    </lineage>
</organism>
<dbReference type="OrthoDB" id="76224at2759"/>
<dbReference type="InterPro" id="IPR053263">
    <property type="entry name" value="Euk_RPA34_RNAP_subunit"/>
</dbReference>
<keyword evidence="3" id="KW-1185">Reference proteome</keyword>
<feature type="region of interest" description="Disordered" evidence="1">
    <location>
        <begin position="1"/>
        <end position="183"/>
    </location>
</feature>
<feature type="compositionally biased region" description="Basic and acidic residues" evidence="1">
    <location>
        <begin position="379"/>
        <end position="390"/>
    </location>
</feature>
<reference evidence="2 3" key="1">
    <citation type="journal article" date="2018" name="Sci. Rep.">
        <title>Comparative genomics provides insights into the lifestyle and reveals functional heterogeneity of dark septate endophytic fungi.</title>
        <authorList>
            <person name="Knapp D.G."/>
            <person name="Nemeth J.B."/>
            <person name="Barry K."/>
            <person name="Hainaut M."/>
            <person name="Henrissat B."/>
            <person name="Johnson J."/>
            <person name="Kuo A."/>
            <person name="Lim J.H.P."/>
            <person name="Lipzen A."/>
            <person name="Nolan M."/>
            <person name="Ohm R.A."/>
            <person name="Tamas L."/>
            <person name="Grigoriev I.V."/>
            <person name="Spatafora J.W."/>
            <person name="Nagy L.G."/>
            <person name="Kovacs G.M."/>
        </authorList>
    </citation>
    <scope>NUCLEOTIDE SEQUENCE [LARGE SCALE GENOMIC DNA]</scope>
    <source>
        <strain evidence="2 3">DSE2036</strain>
    </source>
</reference>
<dbReference type="STRING" id="97972.A0A2V1DIB7"/>
<feature type="compositionally biased region" description="Polar residues" evidence="1">
    <location>
        <begin position="26"/>
        <end position="38"/>
    </location>
</feature>
<dbReference type="Pfam" id="PF08208">
    <property type="entry name" value="RNA_polI_A34"/>
    <property type="match status" value="1"/>
</dbReference>
<feature type="compositionally biased region" description="Basic residues" evidence="1">
    <location>
        <begin position="411"/>
        <end position="421"/>
    </location>
</feature>
<accession>A0A2V1DIB7</accession>
<feature type="compositionally biased region" description="Basic and acidic residues" evidence="1">
    <location>
        <begin position="120"/>
        <end position="132"/>
    </location>
</feature>
<evidence type="ECO:0000256" key="1">
    <source>
        <dbReference type="SAM" id="MobiDB-lite"/>
    </source>
</evidence>
<name>A0A2V1DIB7_9PLEO</name>
<protein>
    <submittedName>
        <fullName evidence="2">Uncharacterized protein</fullName>
    </submittedName>
</protein>